<feature type="compositionally biased region" description="Polar residues" evidence="9">
    <location>
        <begin position="384"/>
        <end position="395"/>
    </location>
</feature>
<keyword evidence="4 8" id="KW-0863">Zinc-finger</keyword>
<feature type="region of interest" description="Disordered" evidence="9">
    <location>
        <begin position="266"/>
        <end position="335"/>
    </location>
</feature>
<dbReference type="GO" id="GO:0003677">
    <property type="term" value="F:DNA binding"/>
    <property type="evidence" value="ECO:0007669"/>
    <property type="project" value="InterPro"/>
</dbReference>
<feature type="domain" description="JmjN" evidence="12">
    <location>
        <begin position="96"/>
        <end position="137"/>
    </location>
</feature>
<evidence type="ECO:0000256" key="7">
    <source>
        <dbReference type="ARBA" id="ARBA00023242"/>
    </source>
</evidence>
<evidence type="ECO:0000256" key="6">
    <source>
        <dbReference type="ARBA" id="ARBA00023004"/>
    </source>
</evidence>
<accession>A0A6G1I453</accession>
<dbReference type="Pfam" id="PF08429">
    <property type="entry name" value="PLU-1"/>
    <property type="match status" value="1"/>
</dbReference>
<dbReference type="InterPro" id="IPR019786">
    <property type="entry name" value="Zinc_finger_PHD-type_CS"/>
</dbReference>
<feature type="region of interest" description="Disordered" evidence="9">
    <location>
        <begin position="1505"/>
        <end position="1571"/>
    </location>
</feature>
<dbReference type="SMART" id="SM00501">
    <property type="entry name" value="BRIGHT"/>
    <property type="match status" value="1"/>
</dbReference>
<dbReference type="SMART" id="SM00249">
    <property type="entry name" value="PHD"/>
    <property type="match status" value="2"/>
</dbReference>
<keyword evidence="15" id="KW-1185">Reference proteome</keyword>
<dbReference type="Pfam" id="PF01388">
    <property type="entry name" value="ARID"/>
    <property type="match status" value="1"/>
</dbReference>
<dbReference type="CDD" id="cd15518">
    <property type="entry name" value="PHD_Ecm5p_Lid2p_like"/>
    <property type="match status" value="1"/>
</dbReference>
<dbReference type="InterPro" id="IPR013637">
    <property type="entry name" value="Lys_sp_deMease-like_dom"/>
</dbReference>
<dbReference type="CDD" id="cd15543">
    <property type="entry name" value="PHD_RSF1"/>
    <property type="match status" value="1"/>
</dbReference>
<gene>
    <name evidence="14" type="ORF">EJ06DRAFT_528045</name>
</gene>
<keyword evidence="3" id="KW-0677">Repeat</keyword>
<dbReference type="SUPFAM" id="SSF57903">
    <property type="entry name" value="FYVE/PHD zinc finger"/>
    <property type="match status" value="2"/>
</dbReference>
<dbReference type="InterPro" id="IPR003347">
    <property type="entry name" value="JmjC_dom"/>
</dbReference>
<evidence type="ECO:0000256" key="5">
    <source>
        <dbReference type="ARBA" id="ARBA00022833"/>
    </source>
</evidence>
<dbReference type="SMART" id="SM00558">
    <property type="entry name" value="JmjC"/>
    <property type="match status" value="1"/>
</dbReference>
<evidence type="ECO:0000313" key="15">
    <source>
        <dbReference type="Proteomes" id="UP000799640"/>
    </source>
</evidence>
<dbReference type="GO" id="GO:0006355">
    <property type="term" value="P:regulation of DNA-templated transcription"/>
    <property type="evidence" value="ECO:0007669"/>
    <property type="project" value="TreeGrafter"/>
</dbReference>
<dbReference type="GO" id="GO:0008270">
    <property type="term" value="F:zinc ion binding"/>
    <property type="evidence" value="ECO:0007669"/>
    <property type="project" value="UniProtKB-KW"/>
</dbReference>
<feature type="domain" description="ARID" evidence="11">
    <location>
        <begin position="161"/>
        <end position="255"/>
    </location>
</feature>
<dbReference type="InterPro" id="IPR019787">
    <property type="entry name" value="Znf_PHD-finger"/>
</dbReference>
<dbReference type="SMART" id="SM01014">
    <property type="entry name" value="ARID"/>
    <property type="match status" value="1"/>
</dbReference>
<evidence type="ECO:0000256" key="1">
    <source>
        <dbReference type="ARBA" id="ARBA00004123"/>
    </source>
</evidence>
<dbReference type="InterPro" id="IPR001606">
    <property type="entry name" value="ARID_dom"/>
</dbReference>
<dbReference type="Pfam" id="PF02928">
    <property type="entry name" value="zf-C5HC2"/>
    <property type="match status" value="1"/>
</dbReference>
<dbReference type="PROSITE" id="PS51184">
    <property type="entry name" value="JMJC"/>
    <property type="match status" value="1"/>
</dbReference>
<name>A0A6G1I453_9PEZI</name>
<dbReference type="InterPro" id="IPR003349">
    <property type="entry name" value="JmjN"/>
</dbReference>
<dbReference type="FunFam" id="3.30.40.10:FF:000322">
    <property type="entry name" value="PHD transcription factor (Rum1)"/>
    <property type="match status" value="1"/>
</dbReference>
<feature type="domain" description="PHD-type" evidence="10">
    <location>
        <begin position="471"/>
        <end position="521"/>
    </location>
</feature>
<dbReference type="GO" id="GO:0000785">
    <property type="term" value="C:chromatin"/>
    <property type="evidence" value="ECO:0007669"/>
    <property type="project" value="TreeGrafter"/>
</dbReference>
<dbReference type="Pfam" id="PF02373">
    <property type="entry name" value="JmjC"/>
    <property type="match status" value="1"/>
</dbReference>
<dbReference type="FunFam" id="1.10.150.60:FF:000010">
    <property type="entry name" value="PHD transcription factor (Rum1)"/>
    <property type="match status" value="1"/>
</dbReference>
<feature type="region of interest" description="Disordered" evidence="9">
    <location>
        <begin position="414"/>
        <end position="478"/>
    </location>
</feature>
<dbReference type="PROSITE" id="PS50016">
    <property type="entry name" value="ZF_PHD_2"/>
    <property type="match status" value="2"/>
</dbReference>
<dbReference type="Proteomes" id="UP000799640">
    <property type="component" value="Unassembled WGS sequence"/>
</dbReference>
<dbReference type="Gene3D" id="1.10.150.60">
    <property type="entry name" value="ARID DNA-binding domain"/>
    <property type="match status" value="1"/>
</dbReference>
<dbReference type="Gene3D" id="2.30.30.1150">
    <property type="match status" value="1"/>
</dbReference>
<evidence type="ECO:0000259" key="12">
    <source>
        <dbReference type="PROSITE" id="PS51183"/>
    </source>
</evidence>
<dbReference type="InterPro" id="IPR013083">
    <property type="entry name" value="Znf_RING/FYVE/PHD"/>
</dbReference>
<dbReference type="PROSITE" id="PS01359">
    <property type="entry name" value="ZF_PHD_1"/>
    <property type="match status" value="2"/>
</dbReference>
<keyword evidence="6" id="KW-0408">Iron</keyword>
<dbReference type="PROSITE" id="PS51011">
    <property type="entry name" value="ARID"/>
    <property type="match status" value="1"/>
</dbReference>
<evidence type="ECO:0000313" key="14">
    <source>
        <dbReference type="EMBL" id="KAF2403083.1"/>
    </source>
</evidence>
<dbReference type="FunFam" id="2.60.120.650:FF:000014">
    <property type="entry name" value="PHD transcription factor (Rum1)"/>
    <property type="match status" value="1"/>
</dbReference>
<dbReference type="InterPro" id="IPR001965">
    <property type="entry name" value="Znf_PHD"/>
</dbReference>
<protein>
    <submittedName>
        <fullName evidence="14">PLU-1-domain-containing protein</fullName>
    </submittedName>
</protein>
<evidence type="ECO:0000256" key="9">
    <source>
        <dbReference type="SAM" id="MobiDB-lite"/>
    </source>
</evidence>
<evidence type="ECO:0000259" key="10">
    <source>
        <dbReference type="PROSITE" id="PS50016"/>
    </source>
</evidence>
<dbReference type="OrthoDB" id="1678912at2759"/>
<reference evidence="14" key="1">
    <citation type="journal article" date="2020" name="Stud. Mycol.">
        <title>101 Dothideomycetes genomes: a test case for predicting lifestyles and emergence of pathogens.</title>
        <authorList>
            <person name="Haridas S."/>
            <person name="Albert R."/>
            <person name="Binder M."/>
            <person name="Bloem J."/>
            <person name="Labutti K."/>
            <person name="Salamov A."/>
            <person name="Andreopoulos B."/>
            <person name="Baker S."/>
            <person name="Barry K."/>
            <person name="Bills G."/>
            <person name="Bluhm B."/>
            <person name="Cannon C."/>
            <person name="Castanera R."/>
            <person name="Culley D."/>
            <person name="Daum C."/>
            <person name="Ezra D."/>
            <person name="Gonzalez J."/>
            <person name="Henrissat B."/>
            <person name="Kuo A."/>
            <person name="Liang C."/>
            <person name="Lipzen A."/>
            <person name="Lutzoni F."/>
            <person name="Magnuson J."/>
            <person name="Mondo S."/>
            <person name="Nolan M."/>
            <person name="Ohm R."/>
            <person name="Pangilinan J."/>
            <person name="Park H.-J."/>
            <person name="Ramirez L."/>
            <person name="Alfaro M."/>
            <person name="Sun H."/>
            <person name="Tritt A."/>
            <person name="Yoshinaga Y."/>
            <person name="Zwiers L.-H."/>
            <person name="Turgeon B."/>
            <person name="Goodwin S."/>
            <person name="Spatafora J."/>
            <person name="Crous P."/>
            <person name="Grigoriev I."/>
        </authorList>
    </citation>
    <scope>NUCLEOTIDE SEQUENCE</scope>
    <source>
        <strain evidence="14">CBS 262.69</strain>
    </source>
</reference>
<organism evidence="14 15">
    <name type="scientific">Trichodelitschia bisporula</name>
    <dbReference type="NCBI Taxonomy" id="703511"/>
    <lineage>
        <taxon>Eukaryota</taxon>
        <taxon>Fungi</taxon>
        <taxon>Dikarya</taxon>
        <taxon>Ascomycota</taxon>
        <taxon>Pezizomycotina</taxon>
        <taxon>Dothideomycetes</taxon>
        <taxon>Dothideomycetes incertae sedis</taxon>
        <taxon>Phaeotrichales</taxon>
        <taxon>Phaeotrichaceae</taxon>
        <taxon>Trichodelitschia</taxon>
    </lineage>
</organism>
<feature type="region of interest" description="Disordered" evidence="9">
    <location>
        <begin position="1"/>
        <end position="97"/>
    </location>
</feature>
<evidence type="ECO:0000259" key="11">
    <source>
        <dbReference type="PROSITE" id="PS51011"/>
    </source>
</evidence>
<dbReference type="Gene3D" id="2.60.120.650">
    <property type="entry name" value="Cupin"/>
    <property type="match status" value="1"/>
</dbReference>
<comment type="subcellular location">
    <subcellularLocation>
        <location evidence="1">Nucleus</location>
    </subcellularLocation>
</comment>
<keyword evidence="5" id="KW-0862">Zinc</keyword>
<evidence type="ECO:0000259" key="13">
    <source>
        <dbReference type="PROSITE" id="PS51184"/>
    </source>
</evidence>
<feature type="compositionally biased region" description="Basic and acidic residues" evidence="9">
    <location>
        <begin position="1525"/>
        <end position="1534"/>
    </location>
</feature>
<dbReference type="GO" id="GO:0005634">
    <property type="term" value="C:nucleus"/>
    <property type="evidence" value="ECO:0007669"/>
    <property type="project" value="UniProtKB-SubCell"/>
</dbReference>
<dbReference type="PROSITE" id="PS51183">
    <property type="entry name" value="JMJN"/>
    <property type="match status" value="1"/>
</dbReference>
<dbReference type="Pfam" id="PF00628">
    <property type="entry name" value="PHD"/>
    <property type="match status" value="2"/>
</dbReference>
<dbReference type="SUPFAM" id="SSF51197">
    <property type="entry name" value="Clavaminate synthase-like"/>
    <property type="match status" value="1"/>
</dbReference>
<evidence type="ECO:0000256" key="4">
    <source>
        <dbReference type="ARBA" id="ARBA00022771"/>
    </source>
</evidence>
<dbReference type="EMBL" id="ML996690">
    <property type="protein sequence ID" value="KAF2403083.1"/>
    <property type="molecule type" value="Genomic_DNA"/>
</dbReference>
<feature type="region of interest" description="Disordered" evidence="9">
    <location>
        <begin position="355"/>
        <end position="395"/>
    </location>
</feature>
<feature type="region of interest" description="Disordered" evidence="9">
    <location>
        <begin position="1640"/>
        <end position="1673"/>
    </location>
</feature>
<feature type="compositionally biased region" description="Low complexity" evidence="9">
    <location>
        <begin position="38"/>
        <end position="49"/>
    </location>
</feature>
<evidence type="ECO:0000256" key="3">
    <source>
        <dbReference type="ARBA" id="ARBA00022737"/>
    </source>
</evidence>
<feature type="compositionally biased region" description="Basic and acidic residues" evidence="9">
    <location>
        <begin position="461"/>
        <end position="478"/>
    </location>
</feature>
<keyword evidence="7" id="KW-0539">Nucleus</keyword>
<feature type="compositionally biased region" description="Polar residues" evidence="9">
    <location>
        <begin position="1535"/>
        <end position="1550"/>
    </location>
</feature>
<evidence type="ECO:0000256" key="8">
    <source>
        <dbReference type="PROSITE-ProRule" id="PRU00146"/>
    </source>
</evidence>
<dbReference type="InterPro" id="IPR011011">
    <property type="entry name" value="Znf_FYVE_PHD"/>
</dbReference>
<keyword evidence="2" id="KW-0479">Metal-binding</keyword>
<feature type="compositionally biased region" description="Low complexity" evidence="9">
    <location>
        <begin position="293"/>
        <end position="304"/>
    </location>
</feature>
<dbReference type="PANTHER" id="PTHR10694">
    <property type="entry name" value="LYSINE-SPECIFIC DEMETHYLASE"/>
    <property type="match status" value="1"/>
</dbReference>
<dbReference type="Gene3D" id="3.30.40.10">
    <property type="entry name" value="Zinc/RING finger domain, C3HC4 (zinc finger)"/>
    <property type="match status" value="1"/>
</dbReference>
<feature type="compositionally biased region" description="Polar residues" evidence="9">
    <location>
        <begin position="276"/>
        <end position="292"/>
    </location>
</feature>
<dbReference type="InterPro" id="IPR036431">
    <property type="entry name" value="ARID_dom_sf"/>
</dbReference>
<dbReference type="CDD" id="cd16100">
    <property type="entry name" value="ARID"/>
    <property type="match status" value="1"/>
</dbReference>
<dbReference type="Pfam" id="PF02375">
    <property type="entry name" value="JmjN"/>
    <property type="match status" value="1"/>
</dbReference>
<feature type="domain" description="PHD-type" evidence="10">
    <location>
        <begin position="1330"/>
        <end position="1379"/>
    </location>
</feature>
<dbReference type="PANTHER" id="PTHR10694:SF33">
    <property type="entry name" value="LYSINE-SPECIFIC DEMETHYLASE 5"/>
    <property type="match status" value="1"/>
</dbReference>
<dbReference type="SMART" id="SM00545">
    <property type="entry name" value="JmjN"/>
    <property type="match status" value="1"/>
</dbReference>
<proteinExistence type="predicted"/>
<dbReference type="SUPFAM" id="SSF46774">
    <property type="entry name" value="ARID-like"/>
    <property type="match status" value="1"/>
</dbReference>
<dbReference type="GO" id="GO:0034647">
    <property type="term" value="F:histone H3K4me/H3K4me2/H3K4me3 demethylase activity"/>
    <property type="evidence" value="ECO:0007669"/>
    <property type="project" value="TreeGrafter"/>
</dbReference>
<sequence>MVVPPATGGMPSMTASPSMRNSLSNGYATTSAPRGKMAGNSAAHAAGASQPEKPQQPLSIRKAQPLDLSTVERRGQANAPREKEPKTSRPHGLQEAPTFRPTEEEFKDPFEYIRKIAPEGAKYGLVKIIPPEGWDPDFAIDTETFHFRTRRQELNLAEGGTRANLNYLDQLAKFHKQRSGTNLNRFPSVDKRPLDLYKLKKFVEDKGGFDTVCRQKRWAEIGRDLGYSGKIMSSLSTSLKNSFQKWLQPYEDWLKFNKPNVLHQQEIENGGPYTPSPAQTPIASHRQTPNSMRPSSPAARASAALNSTLQDGHSAPIPSVETAPPRPPTTSGFTAVNAGGGFTAVNAPTSSYSAINTANGRLREADPVRSTGRSTPRDSPFTPAPQSSKGTPSLSHLSQALALNGNASALKRHLSTDTDGNAEESVDASGRRSKRHKKDAAPTVTGSHMVQPRLPAPHLHPPRDRSKEKPGEQCESCGKADEPTAILLCDSCDAGYHRYCLEPPLKATPETDWHCPKCLVGTGDFGFEEGGIYSLKQFQEKAKHFKDNYFAGKMPFDPVLNAWKPVTEEDVEKEFWRLTESLVETVEVEYGADIHSTTHGSGFPTINQKPDSPYCMDPWNLNVLPMDKNSLFRHINTDISGMTVPWLYVGMCFSTFCWHSEDHYTYSANYQHFGATKTWYGIPADDAARFEEAMKEAVPELFEQQPDLLFQLVTLLQPEKLKKAGVRVYALDQRAGQFVVTFPQAYHAGFNHGFNFNEAVNFAPPDWEPFGAAAVQRLRDFRRQPVFCHEELLFTAASRDPGIKTARWLGPALQKTMDSELKARADFAAQYKRAKDHIDIDSGTTTSFPFEKDTHDLPEEDVVCSYCKAFCYLSRFVCHKSWKPVCLLHAGNFECCSTSPDERFSLSPGEHSVHLRMTNEELEKSVAKVVEVARTPELWEEKVDKLLSEGKPSVKSLRSLLAEGNQISIHWELPQLPALKTFVDRCNEWIEEALNYTTRKQQNRRKNERAWRRSSMRNQELEDRERELRNVDNIKRLLKSADALGFECPDLDLLRERSDKITEFQKRAHAALNRVNIGTVELDELIEDGKSFNIDMPEIEKLERRVRTVKWFETAKEFVERLNSPNPLSLQEVTEFIQQGKELNVPDSDTYMAYFLSQKEHGEFWEGKAKELMSNEHVNFTQLDALAKQATQLPVSKETLAAIDAILEKQREAQDRIMSLYQRSKDPDLRRRPKYKEVRDAMEALNELNSKPLGTLDLEREQKRHEDWMRRGKKLFGKANAPLHILLQHMQYVEERNEACLDLRDQPRMPVEPSSREATPDNPADLENRDVFCICRKPESGMMIECELCHEWYHGKCLKIARGKIREDDKYTCPICDYRLKIPRDAARPRLEDLQYWQDEIPNLPFQPEEEEVLDKIINKALEFRNHIASMINPMVSTPDELQVQRFYLRKIEGADVLLTNETNFLRQELHKWAPVAPEPPKLIEMSLSTRKPRPTKQQKLMNQYGVSDPEQLPAHLRPKPPNPKRKEREEKKLSASSSKQGSAGVNESHTPPGLPLGVSHSHAPSNSLPTVQDHQATFSYDAMGSSMGSSYRPQVEEPMFTTTSRHVGLSGLSQGAPSPIMPTHSAGIDPQLENMFSNPSSTTNHKPVDPMRPNQVFTSGVAHGDGSDPIDFGTFTNEGAAEEAFSGFNEALDPEAN</sequence>
<feature type="compositionally biased region" description="Polar residues" evidence="9">
    <location>
        <begin position="13"/>
        <end position="32"/>
    </location>
</feature>
<feature type="compositionally biased region" description="Basic and acidic residues" evidence="9">
    <location>
        <begin position="70"/>
        <end position="87"/>
    </location>
</feature>
<evidence type="ECO:0000256" key="2">
    <source>
        <dbReference type="ARBA" id="ARBA00022723"/>
    </source>
</evidence>
<feature type="domain" description="JmjC" evidence="13">
    <location>
        <begin position="613"/>
        <end position="779"/>
    </location>
</feature>
<dbReference type="InterPro" id="IPR004198">
    <property type="entry name" value="Znf_C5HC2"/>
</dbReference>